<comment type="caution">
    <text evidence="1">The sequence shown here is derived from an EMBL/GenBank/DDBJ whole genome shotgun (WGS) entry which is preliminary data.</text>
</comment>
<proteinExistence type="predicted"/>
<keyword evidence="2" id="KW-1185">Reference proteome</keyword>
<evidence type="ECO:0000313" key="2">
    <source>
        <dbReference type="Proteomes" id="UP001634007"/>
    </source>
</evidence>
<dbReference type="AlphaFoldDB" id="A0ABD3JL64"/>
<gene>
    <name evidence="1" type="ORF">ACJRO7_032932</name>
</gene>
<name>A0ABD3JL64_EUCGL</name>
<evidence type="ECO:0000313" key="1">
    <source>
        <dbReference type="EMBL" id="KAL3728260.1"/>
    </source>
</evidence>
<accession>A0ABD3JL64</accession>
<organism evidence="1 2">
    <name type="scientific">Eucalyptus globulus</name>
    <name type="common">Tasmanian blue gum</name>
    <dbReference type="NCBI Taxonomy" id="34317"/>
    <lineage>
        <taxon>Eukaryota</taxon>
        <taxon>Viridiplantae</taxon>
        <taxon>Streptophyta</taxon>
        <taxon>Embryophyta</taxon>
        <taxon>Tracheophyta</taxon>
        <taxon>Spermatophyta</taxon>
        <taxon>Magnoliopsida</taxon>
        <taxon>eudicotyledons</taxon>
        <taxon>Gunneridae</taxon>
        <taxon>Pentapetalae</taxon>
        <taxon>rosids</taxon>
        <taxon>malvids</taxon>
        <taxon>Myrtales</taxon>
        <taxon>Myrtaceae</taxon>
        <taxon>Myrtoideae</taxon>
        <taxon>Eucalypteae</taxon>
        <taxon>Eucalyptus</taxon>
    </lineage>
</organism>
<sequence>MATGGWRYPILESSLAEANPSPAKMFGDKRLPVVSMSLFSSSLLVKKAPKSKSSSLLFLPDRHSILLCSSTIFYMNLSLFSYNAIILFSEEFTPSASASNRHQCSR</sequence>
<dbReference type="Proteomes" id="UP001634007">
    <property type="component" value="Unassembled WGS sequence"/>
</dbReference>
<dbReference type="EMBL" id="JBJKBG010000008">
    <property type="protein sequence ID" value="KAL3728260.1"/>
    <property type="molecule type" value="Genomic_DNA"/>
</dbReference>
<protein>
    <submittedName>
        <fullName evidence="1">Uncharacterized protein</fullName>
    </submittedName>
</protein>
<reference evidence="1 2" key="1">
    <citation type="submission" date="2024-11" db="EMBL/GenBank/DDBJ databases">
        <title>Chromosome-level genome assembly of Eucalyptus globulus Labill. provides insights into its genome evolution.</title>
        <authorList>
            <person name="Li X."/>
        </authorList>
    </citation>
    <scope>NUCLEOTIDE SEQUENCE [LARGE SCALE GENOMIC DNA]</scope>
    <source>
        <strain evidence="1">CL2024</strain>
        <tissue evidence="1">Fresh tender leaves</tissue>
    </source>
</reference>